<keyword evidence="8" id="KW-0963">Cytoplasm</keyword>
<dbReference type="Proteomes" id="UP000510886">
    <property type="component" value="Chromosome"/>
</dbReference>
<evidence type="ECO:0000256" key="7">
    <source>
        <dbReference type="ARBA" id="ARBA00023160"/>
    </source>
</evidence>
<keyword evidence="1 8" id="KW-0444">Lipid biosynthesis</keyword>
<dbReference type="InterPro" id="IPR037143">
    <property type="entry name" value="4-PPantetheinyl_Trfase_dom_sf"/>
</dbReference>
<feature type="binding site" evidence="8">
    <location>
        <position position="60"/>
    </location>
    <ligand>
        <name>Mg(2+)</name>
        <dbReference type="ChEBI" id="CHEBI:18420"/>
    </ligand>
</feature>
<comment type="subcellular location">
    <subcellularLocation>
        <location evidence="8">Cytoplasm</location>
    </subcellularLocation>
</comment>
<evidence type="ECO:0000313" key="11">
    <source>
        <dbReference type="Proteomes" id="UP000510886"/>
    </source>
</evidence>
<evidence type="ECO:0000256" key="2">
    <source>
        <dbReference type="ARBA" id="ARBA00022679"/>
    </source>
</evidence>
<dbReference type="AlphaFoldDB" id="A0A7H9EI69"/>
<dbReference type="HAMAP" id="MF_00101">
    <property type="entry name" value="AcpS"/>
    <property type="match status" value="1"/>
</dbReference>
<evidence type="ECO:0000256" key="6">
    <source>
        <dbReference type="ARBA" id="ARBA00023098"/>
    </source>
</evidence>
<dbReference type="GO" id="GO:0000287">
    <property type="term" value="F:magnesium ion binding"/>
    <property type="evidence" value="ECO:0007669"/>
    <property type="project" value="UniProtKB-UniRule"/>
</dbReference>
<dbReference type="InterPro" id="IPR004568">
    <property type="entry name" value="Ppantetheine-prot_Trfase_dom"/>
</dbReference>
<dbReference type="GO" id="GO:0008897">
    <property type="term" value="F:holo-[acyl-carrier-protein] synthase activity"/>
    <property type="evidence" value="ECO:0007669"/>
    <property type="project" value="UniProtKB-UniRule"/>
</dbReference>
<dbReference type="EMBL" id="CP047418">
    <property type="protein sequence ID" value="QLL77393.1"/>
    <property type="molecule type" value="Genomic_DNA"/>
</dbReference>
<reference evidence="10 11" key="1">
    <citation type="submission" date="2020-01" db="EMBL/GenBank/DDBJ databases">
        <title>Complete and circular genome sequences of six lactobacillus isolates from horses.</title>
        <authorList>
            <person name="Hassan H.M."/>
        </authorList>
    </citation>
    <scope>NUCLEOTIDE SEQUENCE [LARGE SCALE GENOMIC DNA]</scope>
    <source>
        <strain evidence="10 11">1A</strain>
    </source>
</reference>
<dbReference type="Pfam" id="PF01648">
    <property type="entry name" value="ACPS"/>
    <property type="match status" value="1"/>
</dbReference>
<dbReference type="SUPFAM" id="SSF56214">
    <property type="entry name" value="4'-phosphopantetheinyl transferase"/>
    <property type="match status" value="1"/>
</dbReference>
<keyword evidence="4 8" id="KW-0276">Fatty acid metabolism</keyword>
<organism evidence="10 11">
    <name type="scientific">Ligilactobacillus saerimneri</name>
    <dbReference type="NCBI Taxonomy" id="228229"/>
    <lineage>
        <taxon>Bacteria</taxon>
        <taxon>Bacillati</taxon>
        <taxon>Bacillota</taxon>
        <taxon>Bacilli</taxon>
        <taxon>Lactobacillales</taxon>
        <taxon>Lactobacillaceae</taxon>
        <taxon>Ligilactobacillus</taxon>
    </lineage>
</organism>
<comment type="similarity">
    <text evidence="8">Belongs to the P-Pant transferase superfamily. AcpS family.</text>
</comment>
<evidence type="ECO:0000256" key="5">
    <source>
        <dbReference type="ARBA" id="ARBA00022842"/>
    </source>
</evidence>
<proteinExistence type="inferred from homology"/>
<protein>
    <recommendedName>
        <fullName evidence="8">Holo-[acyl-carrier-protein] synthase</fullName>
        <shortName evidence="8">Holo-ACP synthase</shortName>
        <ecNumber evidence="8">2.7.8.7</ecNumber>
    </recommendedName>
    <alternativeName>
        <fullName evidence="8">4'-phosphopantetheinyl transferase AcpS</fullName>
    </alternativeName>
</protein>
<evidence type="ECO:0000259" key="9">
    <source>
        <dbReference type="Pfam" id="PF01648"/>
    </source>
</evidence>
<evidence type="ECO:0000256" key="3">
    <source>
        <dbReference type="ARBA" id="ARBA00022723"/>
    </source>
</evidence>
<feature type="binding site" evidence="8">
    <location>
        <position position="8"/>
    </location>
    <ligand>
        <name>Mg(2+)</name>
        <dbReference type="ChEBI" id="CHEBI:18420"/>
    </ligand>
</feature>
<comment type="cofactor">
    <cofactor evidence="8">
        <name>Mg(2+)</name>
        <dbReference type="ChEBI" id="CHEBI:18420"/>
    </cofactor>
</comment>
<keyword evidence="6 8" id="KW-0443">Lipid metabolism</keyword>
<dbReference type="NCBIfam" id="TIGR00516">
    <property type="entry name" value="acpS"/>
    <property type="match status" value="1"/>
</dbReference>
<accession>A0A7H9EI69</accession>
<dbReference type="NCBIfam" id="TIGR00556">
    <property type="entry name" value="pantethn_trn"/>
    <property type="match status" value="1"/>
</dbReference>
<evidence type="ECO:0000256" key="4">
    <source>
        <dbReference type="ARBA" id="ARBA00022832"/>
    </source>
</evidence>
<evidence type="ECO:0000256" key="1">
    <source>
        <dbReference type="ARBA" id="ARBA00022516"/>
    </source>
</evidence>
<dbReference type="KEGG" id="lsw:GTO87_01375"/>
<evidence type="ECO:0000256" key="8">
    <source>
        <dbReference type="HAMAP-Rule" id="MF_00101"/>
    </source>
</evidence>
<comment type="function">
    <text evidence="8">Transfers the 4'-phosphopantetheine moiety from coenzyme A to a Ser of acyl-carrier-protein.</text>
</comment>
<keyword evidence="5 8" id="KW-0460">Magnesium</keyword>
<name>A0A7H9EI69_9LACO</name>
<dbReference type="InterPro" id="IPR002582">
    <property type="entry name" value="ACPS"/>
</dbReference>
<keyword evidence="2 8" id="KW-0808">Transferase</keyword>
<dbReference type="EC" id="2.7.8.7" evidence="8"/>
<dbReference type="GO" id="GO:0005737">
    <property type="term" value="C:cytoplasm"/>
    <property type="evidence" value="ECO:0007669"/>
    <property type="project" value="UniProtKB-SubCell"/>
</dbReference>
<dbReference type="InterPro" id="IPR008278">
    <property type="entry name" value="4-PPantetheinyl_Trfase_dom"/>
</dbReference>
<feature type="domain" description="4'-phosphopantetheinyl transferase" evidence="9">
    <location>
        <begin position="4"/>
        <end position="117"/>
    </location>
</feature>
<keyword evidence="7 8" id="KW-0275">Fatty acid biosynthesis</keyword>
<evidence type="ECO:0000313" key="10">
    <source>
        <dbReference type="EMBL" id="QLL77393.1"/>
    </source>
</evidence>
<sequence>MLIGLGNDVADIKREQEMLASGRLDRFAKRVLTPEEYHVYATFPPRRRLEYVTGRFSAKESYAKALGTGIGSHVSFQDVEILNDEQGRPVITKHPLIDQAQAWISISHTTDYVTTVVILEKKEDD</sequence>
<dbReference type="Gene3D" id="3.90.470.20">
    <property type="entry name" value="4'-phosphopantetheinyl transferase domain"/>
    <property type="match status" value="1"/>
</dbReference>
<gene>
    <name evidence="8" type="primary">acpS</name>
    <name evidence="10" type="ORF">GTO87_01375</name>
</gene>
<dbReference type="GO" id="GO:0006633">
    <property type="term" value="P:fatty acid biosynthetic process"/>
    <property type="evidence" value="ECO:0007669"/>
    <property type="project" value="UniProtKB-UniRule"/>
</dbReference>
<keyword evidence="3 8" id="KW-0479">Metal-binding</keyword>
<dbReference type="RefSeq" id="WP_180849268.1">
    <property type="nucleotide sequence ID" value="NZ_CP047418.1"/>
</dbReference>
<comment type="catalytic activity">
    <reaction evidence="8">
        <text>apo-[ACP] + CoA = holo-[ACP] + adenosine 3',5'-bisphosphate + H(+)</text>
        <dbReference type="Rhea" id="RHEA:12068"/>
        <dbReference type="Rhea" id="RHEA-COMP:9685"/>
        <dbReference type="Rhea" id="RHEA-COMP:9690"/>
        <dbReference type="ChEBI" id="CHEBI:15378"/>
        <dbReference type="ChEBI" id="CHEBI:29999"/>
        <dbReference type="ChEBI" id="CHEBI:57287"/>
        <dbReference type="ChEBI" id="CHEBI:58343"/>
        <dbReference type="ChEBI" id="CHEBI:64479"/>
        <dbReference type="EC" id="2.7.8.7"/>
    </reaction>
</comment>